<dbReference type="AlphaFoldDB" id="D2ZXN7"/>
<evidence type="ECO:0000313" key="2">
    <source>
        <dbReference type="Proteomes" id="UP000003344"/>
    </source>
</evidence>
<reference evidence="1 2" key="1">
    <citation type="submission" date="2009-10" db="EMBL/GenBank/DDBJ databases">
        <authorList>
            <person name="Weinstock G."/>
            <person name="Sodergren E."/>
            <person name="Clifton S."/>
            <person name="Fulton L."/>
            <person name="Fulton B."/>
            <person name="Courtney L."/>
            <person name="Fronick C."/>
            <person name="Harrison M."/>
            <person name="Strong C."/>
            <person name="Farmer C."/>
            <person name="Delahaunty K."/>
            <person name="Markovic C."/>
            <person name="Hall O."/>
            <person name="Minx P."/>
            <person name="Tomlinson C."/>
            <person name="Mitreva M."/>
            <person name="Nelson J."/>
            <person name="Hou S."/>
            <person name="Wollam A."/>
            <person name="Pepin K.H."/>
            <person name="Johnson M."/>
            <person name="Bhonagiri V."/>
            <person name="Nash W.E."/>
            <person name="Warren W."/>
            <person name="Chinwalla A."/>
            <person name="Mardis E.R."/>
            <person name="Wilson R.K."/>
        </authorList>
    </citation>
    <scope>NUCLEOTIDE SEQUENCE [LARGE SCALE GENOMIC DNA]</scope>
    <source>
        <strain evidence="2">ATCC 25996 / DSM 4631 / NCTC 10774 / M26</strain>
    </source>
</reference>
<gene>
    <name evidence="1" type="ORF">NEIMUCOT_05391</name>
</gene>
<dbReference type="EMBL" id="ACDX02000010">
    <property type="protein sequence ID" value="EFC88222.1"/>
    <property type="molecule type" value="Genomic_DNA"/>
</dbReference>
<proteinExistence type="predicted"/>
<evidence type="ECO:0000313" key="1">
    <source>
        <dbReference type="EMBL" id="EFC88222.1"/>
    </source>
</evidence>
<name>D2ZXN7_NEIM2</name>
<protein>
    <submittedName>
        <fullName evidence="1">Uncharacterized protein</fullName>
    </submittedName>
</protein>
<sequence>MLIFGCRILKNIIFLVRMNPGKRVLVYKLLSNKKIKFRFNCKVRLRK</sequence>
<dbReference type="Proteomes" id="UP000003344">
    <property type="component" value="Unassembled WGS sequence"/>
</dbReference>
<organism evidence="1 2">
    <name type="scientific">Neisseria mucosa (strain ATCC 25996 / DSM 4631 / NCTC 10774 / M26)</name>
    <dbReference type="NCBI Taxonomy" id="546266"/>
    <lineage>
        <taxon>Bacteria</taxon>
        <taxon>Pseudomonadati</taxon>
        <taxon>Pseudomonadota</taxon>
        <taxon>Betaproteobacteria</taxon>
        <taxon>Neisseriales</taxon>
        <taxon>Neisseriaceae</taxon>
        <taxon>Neisseria</taxon>
    </lineage>
</organism>
<comment type="caution">
    <text evidence="1">The sequence shown here is derived from an EMBL/GenBank/DDBJ whole genome shotgun (WGS) entry which is preliminary data.</text>
</comment>
<accession>D2ZXN7</accession>